<keyword evidence="4" id="KW-0862">Zinc</keyword>
<evidence type="ECO:0000256" key="4">
    <source>
        <dbReference type="ARBA" id="ARBA00022833"/>
    </source>
</evidence>
<dbReference type="GO" id="GO:0005634">
    <property type="term" value="C:nucleus"/>
    <property type="evidence" value="ECO:0007669"/>
    <property type="project" value="UniProtKB-SubCell"/>
</dbReference>
<dbReference type="Proteomes" id="UP001161247">
    <property type="component" value="Chromosome 3"/>
</dbReference>
<evidence type="ECO:0000256" key="7">
    <source>
        <dbReference type="SAM" id="MobiDB-lite"/>
    </source>
</evidence>
<feature type="region of interest" description="Disordered" evidence="7">
    <location>
        <begin position="83"/>
        <end position="111"/>
    </location>
</feature>
<dbReference type="SUPFAM" id="SSF57667">
    <property type="entry name" value="beta-beta-alpha zinc fingers"/>
    <property type="match status" value="1"/>
</dbReference>
<organism evidence="9 10">
    <name type="scientific">Oldenlandia corymbosa var. corymbosa</name>
    <dbReference type="NCBI Taxonomy" id="529605"/>
    <lineage>
        <taxon>Eukaryota</taxon>
        <taxon>Viridiplantae</taxon>
        <taxon>Streptophyta</taxon>
        <taxon>Embryophyta</taxon>
        <taxon>Tracheophyta</taxon>
        <taxon>Spermatophyta</taxon>
        <taxon>Magnoliopsida</taxon>
        <taxon>eudicotyledons</taxon>
        <taxon>Gunneridae</taxon>
        <taxon>Pentapetalae</taxon>
        <taxon>asterids</taxon>
        <taxon>lamiids</taxon>
        <taxon>Gentianales</taxon>
        <taxon>Rubiaceae</taxon>
        <taxon>Rubioideae</taxon>
        <taxon>Spermacoceae</taxon>
        <taxon>Hedyotis-Oldenlandia complex</taxon>
        <taxon>Oldenlandia</taxon>
    </lineage>
</organism>
<dbReference type="GO" id="GO:0008270">
    <property type="term" value="F:zinc ion binding"/>
    <property type="evidence" value="ECO:0007669"/>
    <property type="project" value="UniProtKB-KW"/>
</dbReference>
<protein>
    <submittedName>
        <fullName evidence="9">OLC1v1035196C1</fullName>
    </submittedName>
</protein>
<accession>A0AAV1CSH8</accession>
<keyword evidence="3 6" id="KW-0863">Zinc-finger</keyword>
<sequence length="189" mass="21675">MSNNYELNTDLNLSLNNNQLTLEFIIDLSSSKSSSPSSLPSPNNPSEPRIFPCNYCRRTFYTSQALGGHQNAHKLERTLAKKTRELSSAVRPRSGSNRRPPSPGSSKFSSHRGQLYNIIGHENPLSDHHHQQNHGYGGFVNQMRYRRRDHQMDFEWRMETLRGLNDEGGNNPEIVREDSRNQLDLSLRL</sequence>
<keyword evidence="10" id="KW-1185">Reference proteome</keyword>
<keyword evidence="5" id="KW-0539">Nucleus</keyword>
<dbReference type="PROSITE" id="PS00028">
    <property type="entry name" value="ZINC_FINGER_C2H2_1"/>
    <property type="match status" value="1"/>
</dbReference>
<dbReference type="PANTHER" id="PTHR47287:SF15">
    <property type="entry name" value="ZINC FINGER PROTEIN 3-LIKE"/>
    <property type="match status" value="1"/>
</dbReference>
<dbReference type="PANTHER" id="PTHR47287">
    <property type="entry name" value="C2H2 AND C2HC ZINC FINGERS SUPERFAMILY PROTEIN"/>
    <property type="match status" value="1"/>
</dbReference>
<evidence type="ECO:0000313" key="9">
    <source>
        <dbReference type="EMBL" id="CAI9098531.1"/>
    </source>
</evidence>
<dbReference type="GO" id="GO:0009788">
    <property type="term" value="P:negative regulation of abscisic acid-activated signaling pathway"/>
    <property type="evidence" value="ECO:0007669"/>
    <property type="project" value="InterPro"/>
</dbReference>
<evidence type="ECO:0000256" key="6">
    <source>
        <dbReference type="PROSITE-ProRule" id="PRU00042"/>
    </source>
</evidence>
<evidence type="ECO:0000256" key="5">
    <source>
        <dbReference type="ARBA" id="ARBA00023242"/>
    </source>
</evidence>
<gene>
    <name evidence="9" type="ORF">OLC1_LOCUS8714</name>
</gene>
<name>A0AAV1CSH8_OLDCO</name>
<dbReference type="AlphaFoldDB" id="A0AAV1CSH8"/>
<comment type="subcellular location">
    <subcellularLocation>
        <location evidence="1">Nucleus</location>
    </subcellularLocation>
</comment>
<evidence type="ECO:0000256" key="3">
    <source>
        <dbReference type="ARBA" id="ARBA00022771"/>
    </source>
</evidence>
<proteinExistence type="predicted"/>
<evidence type="ECO:0000256" key="2">
    <source>
        <dbReference type="ARBA" id="ARBA00022723"/>
    </source>
</evidence>
<feature type="domain" description="C2H2-type" evidence="8">
    <location>
        <begin position="51"/>
        <end position="78"/>
    </location>
</feature>
<evidence type="ECO:0000259" key="8">
    <source>
        <dbReference type="PROSITE" id="PS50157"/>
    </source>
</evidence>
<keyword evidence="2" id="KW-0479">Metal-binding</keyword>
<dbReference type="EMBL" id="OX459120">
    <property type="protein sequence ID" value="CAI9098531.1"/>
    <property type="molecule type" value="Genomic_DNA"/>
</dbReference>
<reference evidence="9" key="1">
    <citation type="submission" date="2023-03" db="EMBL/GenBank/DDBJ databases">
        <authorList>
            <person name="Julca I."/>
        </authorList>
    </citation>
    <scope>NUCLEOTIDE SEQUENCE</scope>
</reference>
<evidence type="ECO:0000313" key="10">
    <source>
        <dbReference type="Proteomes" id="UP001161247"/>
    </source>
</evidence>
<dbReference type="InterPro" id="IPR013087">
    <property type="entry name" value="Znf_C2H2_type"/>
</dbReference>
<dbReference type="PROSITE" id="PS50157">
    <property type="entry name" value="ZINC_FINGER_C2H2_2"/>
    <property type="match status" value="1"/>
</dbReference>
<evidence type="ECO:0000256" key="1">
    <source>
        <dbReference type="ARBA" id="ARBA00004123"/>
    </source>
</evidence>
<dbReference type="InterPro" id="IPR036236">
    <property type="entry name" value="Znf_C2H2_sf"/>
</dbReference>
<dbReference type="Gene3D" id="3.30.160.60">
    <property type="entry name" value="Classic Zinc Finger"/>
    <property type="match status" value="1"/>
</dbReference>
<dbReference type="InterPro" id="IPR044246">
    <property type="entry name" value="ZFP3-like"/>
</dbReference>